<feature type="domain" description="Glutamine amidotransferase" evidence="12">
    <location>
        <begin position="11"/>
        <end position="207"/>
    </location>
</feature>
<comment type="caution">
    <text evidence="13">The sequence shown here is derived from an EMBL/GenBank/DDBJ whole genome shotgun (WGS) entry which is preliminary data.</text>
</comment>
<comment type="catalytic activity">
    <reaction evidence="9 10">
        <text>L-glutamine + H2O = L-glutamate + NH4(+)</text>
        <dbReference type="Rhea" id="RHEA:15889"/>
        <dbReference type="ChEBI" id="CHEBI:15377"/>
        <dbReference type="ChEBI" id="CHEBI:28938"/>
        <dbReference type="ChEBI" id="CHEBI:29985"/>
        <dbReference type="ChEBI" id="CHEBI:58359"/>
        <dbReference type="EC" id="3.5.1.2"/>
    </reaction>
</comment>
<dbReference type="Pfam" id="PF00117">
    <property type="entry name" value="GATase"/>
    <property type="match status" value="1"/>
</dbReference>
<keyword evidence="14" id="KW-1185">Reference proteome</keyword>
<evidence type="ECO:0000256" key="9">
    <source>
        <dbReference type="ARBA" id="ARBA00049534"/>
    </source>
</evidence>
<dbReference type="PANTHER" id="PTHR42701">
    <property type="entry name" value="IMIDAZOLE GLYCEROL PHOSPHATE SYNTHASE SUBUNIT HISH"/>
    <property type="match status" value="1"/>
</dbReference>
<dbReference type="InterPro" id="IPR010139">
    <property type="entry name" value="Imidazole-glycPsynth_HisH"/>
</dbReference>
<dbReference type="InterPro" id="IPR017926">
    <property type="entry name" value="GATASE"/>
</dbReference>
<dbReference type="InterPro" id="IPR029062">
    <property type="entry name" value="Class_I_gatase-like"/>
</dbReference>
<keyword evidence="5 10" id="KW-0315">Glutamine amidotransferase</keyword>
<evidence type="ECO:0000259" key="12">
    <source>
        <dbReference type="Pfam" id="PF00117"/>
    </source>
</evidence>
<reference evidence="13" key="1">
    <citation type="journal article" date="2014" name="Int. J. Syst. Evol. Microbiol.">
        <title>Complete genome sequence of Corynebacterium casei LMG S-19264T (=DSM 44701T), isolated from a smear-ripened cheese.</title>
        <authorList>
            <consortium name="US DOE Joint Genome Institute (JGI-PGF)"/>
            <person name="Walter F."/>
            <person name="Albersmeier A."/>
            <person name="Kalinowski J."/>
            <person name="Ruckert C."/>
        </authorList>
    </citation>
    <scope>NUCLEOTIDE SEQUENCE</scope>
    <source>
        <strain evidence="13">JCM 18487</strain>
    </source>
</reference>
<evidence type="ECO:0000256" key="6">
    <source>
        <dbReference type="ARBA" id="ARBA00023102"/>
    </source>
</evidence>
<evidence type="ECO:0000256" key="5">
    <source>
        <dbReference type="ARBA" id="ARBA00022962"/>
    </source>
</evidence>
<organism evidence="13 14">
    <name type="scientific">Alicyclobacillus cellulosilyticus</name>
    <dbReference type="NCBI Taxonomy" id="1003997"/>
    <lineage>
        <taxon>Bacteria</taxon>
        <taxon>Bacillati</taxon>
        <taxon>Bacillota</taxon>
        <taxon>Bacilli</taxon>
        <taxon>Bacillales</taxon>
        <taxon>Alicyclobacillaceae</taxon>
        <taxon>Alicyclobacillus</taxon>
    </lineage>
</organism>
<feature type="active site" evidence="10 11">
    <location>
        <position position="192"/>
    </location>
</feature>
<dbReference type="EC" id="3.5.1.2" evidence="10"/>
<evidence type="ECO:0000256" key="11">
    <source>
        <dbReference type="PIRSR" id="PIRSR000495-1"/>
    </source>
</evidence>
<dbReference type="GO" id="GO:0016829">
    <property type="term" value="F:lyase activity"/>
    <property type="evidence" value="ECO:0007669"/>
    <property type="project" value="UniProtKB-KW"/>
</dbReference>
<dbReference type="EC" id="4.3.2.10" evidence="10"/>
<feature type="active site" evidence="10 11">
    <location>
        <position position="190"/>
    </location>
</feature>
<dbReference type="PIRSF" id="PIRSF000495">
    <property type="entry name" value="Amidotransf_hisH"/>
    <property type="match status" value="1"/>
</dbReference>
<dbReference type="GO" id="GO:0000107">
    <property type="term" value="F:imidazoleglycerol-phosphate synthase activity"/>
    <property type="evidence" value="ECO:0007669"/>
    <property type="project" value="UniProtKB-UniRule"/>
</dbReference>
<keyword evidence="6 10" id="KW-0368">Histidine biosynthesis</keyword>
<reference evidence="13" key="2">
    <citation type="submission" date="2020-09" db="EMBL/GenBank/DDBJ databases">
        <authorList>
            <person name="Sun Q."/>
            <person name="Ohkuma M."/>
        </authorList>
    </citation>
    <scope>NUCLEOTIDE SEQUENCE</scope>
    <source>
        <strain evidence="13">JCM 18487</strain>
    </source>
</reference>
<evidence type="ECO:0000256" key="3">
    <source>
        <dbReference type="ARBA" id="ARBA00022605"/>
    </source>
</evidence>
<keyword evidence="10" id="KW-0963">Cytoplasm</keyword>
<keyword evidence="7 10" id="KW-0456">Lyase</keyword>
<evidence type="ECO:0000256" key="4">
    <source>
        <dbReference type="ARBA" id="ARBA00022801"/>
    </source>
</evidence>
<protein>
    <recommendedName>
        <fullName evidence="10">Imidazole glycerol phosphate synthase subunit HisH</fullName>
        <ecNumber evidence="10">4.3.2.10</ecNumber>
    </recommendedName>
    <alternativeName>
        <fullName evidence="10">IGP synthase glutaminase subunit</fullName>
        <ecNumber evidence="10">3.5.1.2</ecNumber>
    </alternativeName>
    <alternativeName>
        <fullName evidence="10">IGP synthase subunit HisH</fullName>
    </alternativeName>
    <alternativeName>
        <fullName evidence="10">ImGP synthase subunit HisH</fullName>
        <shortName evidence="10">IGPS subunit HisH</shortName>
    </alternativeName>
</protein>
<comment type="subunit">
    <text evidence="2 10">Heterodimer of HisH and HisF.</text>
</comment>
<keyword evidence="3 10" id="KW-0028">Amino-acid biosynthesis</keyword>
<comment type="pathway">
    <text evidence="1 10">Amino-acid biosynthesis; L-histidine biosynthesis; L-histidine from 5-phospho-alpha-D-ribose 1-diphosphate: step 5/9.</text>
</comment>
<feature type="active site" description="Nucleophile" evidence="10 11">
    <location>
        <position position="87"/>
    </location>
</feature>
<comment type="subcellular location">
    <subcellularLocation>
        <location evidence="10">Cytoplasm</location>
    </subcellularLocation>
</comment>
<dbReference type="AlphaFoldDB" id="A0A917K7F9"/>
<comment type="catalytic activity">
    <reaction evidence="8 10">
        <text>5-[(5-phospho-1-deoxy-D-ribulos-1-ylimino)methylamino]-1-(5-phospho-beta-D-ribosyl)imidazole-4-carboxamide + L-glutamine = D-erythro-1-(imidazol-4-yl)glycerol 3-phosphate + 5-amino-1-(5-phospho-beta-D-ribosyl)imidazole-4-carboxamide + L-glutamate + H(+)</text>
        <dbReference type="Rhea" id="RHEA:24793"/>
        <dbReference type="ChEBI" id="CHEBI:15378"/>
        <dbReference type="ChEBI" id="CHEBI:29985"/>
        <dbReference type="ChEBI" id="CHEBI:58278"/>
        <dbReference type="ChEBI" id="CHEBI:58359"/>
        <dbReference type="ChEBI" id="CHEBI:58475"/>
        <dbReference type="ChEBI" id="CHEBI:58525"/>
        <dbReference type="EC" id="4.3.2.10"/>
    </reaction>
</comment>
<dbReference type="CDD" id="cd01748">
    <property type="entry name" value="GATase1_IGP_Synthase"/>
    <property type="match status" value="1"/>
</dbReference>
<dbReference type="GO" id="GO:0005737">
    <property type="term" value="C:cytoplasm"/>
    <property type="evidence" value="ECO:0007669"/>
    <property type="project" value="UniProtKB-SubCell"/>
</dbReference>
<dbReference type="GO" id="GO:0000105">
    <property type="term" value="P:L-histidine biosynthetic process"/>
    <property type="evidence" value="ECO:0007669"/>
    <property type="project" value="UniProtKB-UniRule"/>
</dbReference>
<evidence type="ECO:0000256" key="1">
    <source>
        <dbReference type="ARBA" id="ARBA00005091"/>
    </source>
</evidence>
<dbReference type="EMBL" id="BMOY01000009">
    <property type="protein sequence ID" value="GGJ01560.1"/>
    <property type="molecule type" value="Genomic_DNA"/>
</dbReference>
<proteinExistence type="inferred from homology"/>
<accession>A0A917K7F9</accession>
<dbReference type="NCBIfam" id="TIGR01855">
    <property type="entry name" value="IMP_synth_hisH"/>
    <property type="match status" value="1"/>
</dbReference>
<dbReference type="Gene3D" id="3.40.50.880">
    <property type="match status" value="1"/>
</dbReference>
<dbReference type="RefSeq" id="WP_188881346.1">
    <property type="nucleotide sequence ID" value="NZ_BMOY01000009.1"/>
</dbReference>
<evidence type="ECO:0000256" key="10">
    <source>
        <dbReference type="HAMAP-Rule" id="MF_00278"/>
    </source>
</evidence>
<dbReference type="GO" id="GO:0004359">
    <property type="term" value="F:glutaminase activity"/>
    <property type="evidence" value="ECO:0007669"/>
    <property type="project" value="UniProtKB-EC"/>
</dbReference>
<dbReference type="Proteomes" id="UP000637695">
    <property type="component" value="Unassembled WGS sequence"/>
</dbReference>
<evidence type="ECO:0000256" key="2">
    <source>
        <dbReference type="ARBA" id="ARBA00011152"/>
    </source>
</evidence>
<evidence type="ECO:0000256" key="7">
    <source>
        <dbReference type="ARBA" id="ARBA00023239"/>
    </source>
</evidence>
<dbReference type="HAMAP" id="MF_00278">
    <property type="entry name" value="HisH"/>
    <property type="match status" value="1"/>
</dbReference>
<dbReference type="PANTHER" id="PTHR42701:SF1">
    <property type="entry name" value="IMIDAZOLE GLYCEROL PHOSPHATE SYNTHASE SUBUNIT HISH"/>
    <property type="match status" value="1"/>
</dbReference>
<evidence type="ECO:0000313" key="14">
    <source>
        <dbReference type="Proteomes" id="UP000637695"/>
    </source>
</evidence>
<name>A0A917K7F9_9BACL</name>
<keyword evidence="4 10" id="KW-0378">Hydrolase</keyword>
<comment type="function">
    <text evidence="10">IGPS catalyzes the conversion of PRFAR and glutamine to IGP, AICAR and glutamate. The HisH subunit catalyzes the hydrolysis of glutamine to glutamate and ammonia as part of the synthesis of IGP and AICAR. The resulting ammonia molecule is channeled to the active site of HisF.</text>
</comment>
<dbReference type="SUPFAM" id="SSF52317">
    <property type="entry name" value="Class I glutamine amidotransferase-like"/>
    <property type="match status" value="1"/>
</dbReference>
<gene>
    <name evidence="10" type="primary">hisH</name>
    <name evidence="13" type="ORF">GCM10010885_08450</name>
</gene>
<evidence type="ECO:0000256" key="8">
    <source>
        <dbReference type="ARBA" id="ARBA00047838"/>
    </source>
</evidence>
<evidence type="ECO:0000313" key="13">
    <source>
        <dbReference type="EMBL" id="GGJ01560.1"/>
    </source>
</evidence>
<sequence length="223" mass="24110">MIVILDPGVGNLSSVQSGFARAGSDTVVVARGDEWSDLLAARGRDICGVVLPGVGAFGDAMFQLRASGLLQVVRQVARDGMPLFGICLGMQLLFGMSEEHGTHMGLGLIPGKVVRFRVDAKVPHMGWNDLVYVADHPLLTGVRKGDFVYFVHSYHAVLQERDHLLAAADYAGVEVPAVVARGHVYGTQFHPEKSGPVGERILANFVRICEAWRAQREAAQHAE</sequence>
<dbReference type="PROSITE" id="PS51273">
    <property type="entry name" value="GATASE_TYPE_1"/>
    <property type="match status" value="1"/>
</dbReference>